<keyword evidence="2" id="KW-1185">Reference proteome</keyword>
<evidence type="ECO:0000313" key="2">
    <source>
        <dbReference type="Proteomes" id="UP000321893"/>
    </source>
</evidence>
<protein>
    <submittedName>
        <fullName evidence="1">Uncharacterized protein</fullName>
    </submittedName>
</protein>
<proteinExistence type="predicted"/>
<gene>
    <name evidence="1" type="ORF">LKE01_17190</name>
</gene>
<evidence type="ECO:0000313" key="1">
    <source>
        <dbReference type="EMBL" id="GEL28899.1"/>
    </source>
</evidence>
<dbReference type="InterPro" id="IPR025280">
    <property type="entry name" value="SNIPE"/>
</dbReference>
<dbReference type="RefSeq" id="WP_056982846.1">
    <property type="nucleotide sequence ID" value="NZ_BJVK01000025.1"/>
</dbReference>
<dbReference type="STRING" id="1423764.FC95_GL002102"/>
<dbReference type="InterPro" id="IPR018306">
    <property type="entry name" value="Phage_T5_Orf172_DNA-bd"/>
</dbReference>
<organism evidence="1 2">
    <name type="scientific">Lentilactobacillus kefiri</name>
    <name type="common">Lactobacillus kefiri</name>
    <dbReference type="NCBI Taxonomy" id="33962"/>
    <lineage>
        <taxon>Bacteria</taxon>
        <taxon>Bacillati</taxon>
        <taxon>Bacillota</taxon>
        <taxon>Bacilli</taxon>
        <taxon>Lactobacillales</taxon>
        <taxon>Lactobacillaceae</taxon>
        <taxon>Lentilactobacillus</taxon>
    </lineage>
</organism>
<reference evidence="1" key="1">
    <citation type="submission" date="2019-07" db="EMBL/GenBank/DDBJ databases">
        <title>Whole genome shotgun sequence of Lactobacillus kefiri NBRC 15888.</title>
        <authorList>
            <person name="Hosoyama A."/>
            <person name="Uohara A."/>
            <person name="Ohji S."/>
            <person name="Ichikawa N."/>
        </authorList>
    </citation>
    <scope>NUCLEOTIDE SEQUENCE [LARGE SCALE GENOMIC DNA]</scope>
    <source>
        <strain evidence="1">NBRC 15888</strain>
    </source>
</reference>
<dbReference type="GeneID" id="71566956"/>
<accession>A0A511DVN3</accession>
<dbReference type="SMART" id="SM00974">
    <property type="entry name" value="T5orf172"/>
    <property type="match status" value="1"/>
</dbReference>
<dbReference type="OrthoDB" id="9811665at2"/>
<dbReference type="Proteomes" id="UP000321893">
    <property type="component" value="Unassembled WGS sequence"/>
</dbReference>
<dbReference type="EMBL" id="BJVK01000025">
    <property type="protein sequence ID" value="GEL28899.1"/>
    <property type="molecule type" value="Genomic_DNA"/>
</dbReference>
<dbReference type="AlphaFoldDB" id="A0A511DVN3"/>
<dbReference type="Pfam" id="PF10544">
    <property type="entry name" value="T5orf172"/>
    <property type="match status" value="1"/>
</dbReference>
<dbReference type="Pfam" id="PF13250">
    <property type="entry name" value="SNIPE"/>
    <property type="match status" value="1"/>
</dbReference>
<sequence length="448" mass="52535">MGISDFFKVNQFKNTIQELRNSNAKLTEQNKHLQKEADIKLSVQQMKPVELEKIIEDKSNKIEQLTPKLSQLETEVTLKEKTIEDLKAEVGDLEVSKEMSGYGLYSPHYEFATSSGYKEKLAEIRDQQKQLIKSRSAVQFNPQWTINGKLSEGKKMTRNNIKAIFRSFNNECTDAIKKVTYSNYERIVTRIEKSFIQHNKMYEVVDVQMLPNYLQLKYDELDLAFSYAQKKQEEKDLLREQREKEREDKRLQQEIKQERKKVDKEIQHYDQAIEELQKRMELEASDKDGLKFEIEKLRNELDSLHDKKGDIDYREANATAGYVYIISNIGSFGKGIVKIGVTRRLEPLDRISELSSASVPFKFDVHALIFSQDAYALETKLHERFANKRVNKVNNRKEYFKISIKEIEEELKKYQDVTVDFHENPDAEEYRETLAIENNQEAQANTVV</sequence>
<name>A0A511DVN3_LENKE</name>
<comment type="caution">
    <text evidence="1">The sequence shown here is derived from an EMBL/GenBank/DDBJ whole genome shotgun (WGS) entry which is preliminary data.</text>
</comment>